<name>A0A821XJN2_9BILA</name>
<evidence type="ECO:0000313" key="1">
    <source>
        <dbReference type="EMBL" id="CAF4943789.1"/>
    </source>
</evidence>
<evidence type="ECO:0000313" key="2">
    <source>
        <dbReference type="Proteomes" id="UP000663838"/>
    </source>
</evidence>
<sequence>QFEYIDSSNSKTAAMEYCALLKIFSKCNLCIDAHRFRLIFARSIRQTVQYLQTQPISDELKELYETLLEICYKYELKDEITKLRTLPYNSNADETLSEFVDSCSETTPLIEKISSLFIKHRIF</sequence>
<reference evidence="1" key="1">
    <citation type="submission" date="2021-02" db="EMBL/GenBank/DDBJ databases">
        <authorList>
            <person name="Nowell W R."/>
        </authorList>
    </citation>
    <scope>NUCLEOTIDE SEQUENCE</scope>
</reference>
<gene>
    <name evidence="1" type="ORF">TOA249_LOCUS33523</name>
</gene>
<comment type="caution">
    <text evidence="1">The sequence shown here is derived from an EMBL/GenBank/DDBJ whole genome shotgun (WGS) entry which is preliminary data.</text>
</comment>
<feature type="non-terminal residue" evidence="1">
    <location>
        <position position="1"/>
    </location>
</feature>
<dbReference type="AlphaFoldDB" id="A0A821XJN2"/>
<accession>A0A821XJN2</accession>
<organism evidence="1 2">
    <name type="scientific">Rotaria socialis</name>
    <dbReference type="NCBI Taxonomy" id="392032"/>
    <lineage>
        <taxon>Eukaryota</taxon>
        <taxon>Metazoa</taxon>
        <taxon>Spiralia</taxon>
        <taxon>Gnathifera</taxon>
        <taxon>Rotifera</taxon>
        <taxon>Eurotatoria</taxon>
        <taxon>Bdelloidea</taxon>
        <taxon>Philodinida</taxon>
        <taxon>Philodinidae</taxon>
        <taxon>Rotaria</taxon>
    </lineage>
</organism>
<dbReference type="Proteomes" id="UP000663838">
    <property type="component" value="Unassembled WGS sequence"/>
</dbReference>
<protein>
    <submittedName>
        <fullName evidence="1">Uncharacterized protein</fullName>
    </submittedName>
</protein>
<dbReference type="EMBL" id="CAJOBS010011083">
    <property type="protein sequence ID" value="CAF4943789.1"/>
    <property type="molecule type" value="Genomic_DNA"/>
</dbReference>
<proteinExistence type="predicted"/>